<accession>A0A1D6N7C8</accession>
<dbReference type="AlphaFoldDB" id="A0A1D6N7C8"/>
<reference evidence="1" key="1">
    <citation type="submission" date="2015-12" db="EMBL/GenBank/DDBJ databases">
        <title>Update maize B73 reference genome by single molecule sequencing technologies.</title>
        <authorList>
            <consortium name="Maize Genome Sequencing Project"/>
            <person name="Ware D."/>
        </authorList>
    </citation>
    <scope>NUCLEOTIDE SEQUENCE [LARGE SCALE GENOMIC DNA]</scope>
    <source>
        <tissue evidence="1">Seedling</tissue>
    </source>
</reference>
<evidence type="ECO:0000313" key="1">
    <source>
        <dbReference type="EMBL" id="ONM36493.1"/>
    </source>
</evidence>
<sequence>MAVLMVHTVQVLNHFLIRFPQHCLSNGVSCCFLYTFLSLWCYFLKGTLASFTKNSNLYPKDNKVFILFICIHCLCVRTHTKRLLVLQSAILHKKLTLFSSPLFSCITIWSSCFIRNQLYCIISITVLIY</sequence>
<proteinExistence type="predicted"/>
<gene>
    <name evidence="1" type="ORF">ZEAMMB73_Zm00001d042888</name>
</gene>
<name>A0A1D6N7C8_MAIZE</name>
<protein>
    <submittedName>
        <fullName evidence="1">Uncharacterized protein</fullName>
    </submittedName>
</protein>
<organism evidence="1">
    <name type="scientific">Zea mays</name>
    <name type="common">Maize</name>
    <dbReference type="NCBI Taxonomy" id="4577"/>
    <lineage>
        <taxon>Eukaryota</taxon>
        <taxon>Viridiplantae</taxon>
        <taxon>Streptophyta</taxon>
        <taxon>Embryophyta</taxon>
        <taxon>Tracheophyta</taxon>
        <taxon>Spermatophyta</taxon>
        <taxon>Magnoliopsida</taxon>
        <taxon>Liliopsida</taxon>
        <taxon>Poales</taxon>
        <taxon>Poaceae</taxon>
        <taxon>PACMAD clade</taxon>
        <taxon>Panicoideae</taxon>
        <taxon>Andropogonodae</taxon>
        <taxon>Andropogoneae</taxon>
        <taxon>Tripsacinae</taxon>
        <taxon>Zea</taxon>
    </lineage>
</organism>
<dbReference type="EMBL" id="CM007649">
    <property type="protein sequence ID" value="ONM36493.1"/>
    <property type="molecule type" value="Genomic_DNA"/>
</dbReference>